<dbReference type="Gene3D" id="3.60.20.10">
    <property type="entry name" value="Glutamine Phosphoribosylpyrophosphate, subunit 1, domain 1"/>
    <property type="match status" value="1"/>
</dbReference>
<accession>A0A4Y7JV13</accession>
<dbReference type="InterPro" id="IPR000426">
    <property type="entry name" value="Proteasome_asu_N"/>
</dbReference>
<dbReference type="Gramene" id="RZC63545">
    <property type="protein sequence ID" value="RZC63545"/>
    <property type="gene ID" value="C5167_025300"/>
</dbReference>
<proteinExistence type="predicted"/>
<dbReference type="SUPFAM" id="SSF56235">
    <property type="entry name" value="N-terminal nucleophile aminohydrolases (Ntn hydrolases)"/>
    <property type="match status" value="1"/>
</dbReference>
<protein>
    <recommendedName>
        <fullName evidence="1">Proteasome alpha-type subunits domain-containing protein</fullName>
    </recommendedName>
</protein>
<evidence type="ECO:0000313" key="3">
    <source>
        <dbReference type="Proteomes" id="UP000316621"/>
    </source>
</evidence>
<dbReference type="STRING" id="3469.A0A4Y7JV13"/>
<name>A0A4Y7JV13_PAPSO</name>
<reference evidence="2 3" key="1">
    <citation type="journal article" date="2018" name="Science">
        <title>The opium poppy genome and morphinan production.</title>
        <authorList>
            <person name="Guo L."/>
            <person name="Winzer T."/>
            <person name="Yang X."/>
            <person name="Li Y."/>
            <person name="Ning Z."/>
            <person name="He Z."/>
            <person name="Teodor R."/>
            <person name="Lu Y."/>
            <person name="Bowser T.A."/>
            <person name="Graham I.A."/>
            <person name="Ye K."/>
        </authorList>
    </citation>
    <scope>NUCLEOTIDE SEQUENCE [LARGE SCALE GENOMIC DNA]</scope>
    <source>
        <strain evidence="3">cv. HN1</strain>
        <tissue evidence="2">Leaves</tissue>
    </source>
</reference>
<dbReference type="AlphaFoldDB" id="A0A4Y7JV13"/>
<dbReference type="GO" id="GO:0019773">
    <property type="term" value="C:proteasome core complex, alpha-subunit complex"/>
    <property type="evidence" value="ECO:0007669"/>
    <property type="project" value="InterPro"/>
</dbReference>
<organism evidence="2 3">
    <name type="scientific">Papaver somniferum</name>
    <name type="common">Opium poppy</name>
    <dbReference type="NCBI Taxonomy" id="3469"/>
    <lineage>
        <taxon>Eukaryota</taxon>
        <taxon>Viridiplantae</taxon>
        <taxon>Streptophyta</taxon>
        <taxon>Embryophyta</taxon>
        <taxon>Tracheophyta</taxon>
        <taxon>Spermatophyta</taxon>
        <taxon>Magnoliopsida</taxon>
        <taxon>Ranunculales</taxon>
        <taxon>Papaveraceae</taxon>
        <taxon>Papaveroideae</taxon>
        <taxon>Papaver</taxon>
    </lineage>
</organism>
<sequence length="297" mass="33529">MWTEYDIGVNTFSPEGRFFLVEYAIEAIKLGSTAIESVSLRSCWLTCEPTTQALCALALQLGQGEEESTVQRSCRWWQYFTTFRTNIFLGMIYNTLGMVFEFASVELLMEKSKTVGKRKVLQGYEHTAVVSLASFCKVMHTIGLVFMTHADPNQWDVATCTNTMEFMKPMDMFQLLKILTRILTKAMVVLDNQHHQQQSEGMGILKILPVLSHVFYFRFKGLVADGSRLLPLGQAVRFISNIADKFCWNPVYAQGCVILDIYGSKAKNQTHVFAICEAVPKKKVDSAAQCKLGQVQV</sequence>
<dbReference type="SMART" id="SM00948">
    <property type="entry name" value="Proteasome_A_N"/>
    <property type="match status" value="1"/>
</dbReference>
<dbReference type="InterPro" id="IPR029055">
    <property type="entry name" value="Ntn_hydrolases_N"/>
</dbReference>
<keyword evidence="3" id="KW-1185">Reference proteome</keyword>
<dbReference type="EMBL" id="CM010719">
    <property type="protein sequence ID" value="RZC63545.1"/>
    <property type="molecule type" value="Genomic_DNA"/>
</dbReference>
<evidence type="ECO:0000259" key="1">
    <source>
        <dbReference type="SMART" id="SM00948"/>
    </source>
</evidence>
<dbReference type="Proteomes" id="UP000316621">
    <property type="component" value="Chromosome 5"/>
</dbReference>
<feature type="domain" description="Proteasome alpha-type subunits" evidence="1">
    <location>
        <begin position="5"/>
        <end position="27"/>
    </location>
</feature>
<dbReference type="GO" id="GO:0006511">
    <property type="term" value="P:ubiquitin-dependent protein catabolic process"/>
    <property type="evidence" value="ECO:0007669"/>
    <property type="project" value="InterPro"/>
</dbReference>
<evidence type="ECO:0000313" key="2">
    <source>
        <dbReference type="EMBL" id="RZC63545.1"/>
    </source>
</evidence>
<gene>
    <name evidence="2" type="ORF">C5167_025300</name>
</gene>